<feature type="domain" description="ABC transporter" evidence="12">
    <location>
        <begin position="329"/>
        <end position="565"/>
    </location>
</feature>
<organism evidence="14 15">
    <name type="scientific">Chelatococcus daeguensis</name>
    <dbReference type="NCBI Taxonomy" id="444444"/>
    <lineage>
        <taxon>Bacteria</taxon>
        <taxon>Pseudomonadati</taxon>
        <taxon>Pseudomonadota</taxon>
        <taxon>Alphaproteobacteria</taxon>
        <taxon>Hyphomicrobiales</taxon>
        <taxon>Chelatococcaceae</taxon>
        <taxon>Chelatococcus</taxon>
    </lineage>
</organism>
<keyword evidence="4" id="KW-1003">Cell membrane</keyword>
<gene>
    <name evidence="14" type="ORF">BOQ54_02340</name>
</gene>
<protein>
    <submittedName>
        <fullName evidence="14">Type I secretion protein</fullName>
    </submittedName>
</protein>
<dbReference type="PROSITE" id="PS00211">
    <property type="entry name" value="ABC_TRANSPORTER_1"/>
    <property type="match status" value="1"/>
</dbReference>
<proteinExistence type="inferred from homology"/>
<dbReference type="GO" id="GO:0005524">
    <property type="term" value="F:ATP binding"/>
    <property type="evidence" value="ECO:0007669"/>
    <property type="project" value="UniProtKB-KW"/>
</dbReference>
<evidence type="ECO:0000313" key="14">
    <source>
        <dbReference type="EMBL" id="APF36306.1"/>
    </source>
</evidence>
<dbReference type="PANTHER" id="PTHR24221">
    <property type="entry name" value="ATP-BINDING CASSETTE SUB-FAMILY B"/>
    <property type="match status" value="1"/>
</dbReference>
<dbReference type="GO" id="GO:0016887">
    <property type="term" value="F:ATP hydrolysis activity"/>
    <property type="evidence" value="ECO:0007669"/>
    <property type="project" value="InterPro"/>
</dbReference>
<dbReference type="KEGG" id="cdq:BOQ54_02340"/>
<evidence type="ECO:0000256" key="10">
    <source>
        <dbReference type="SAM" id="MobiDB-lite"/>
    </source>
</evidence>
<evidence type="ECO:0000256" key="11">
    <source>
        <dbReference type="SAM" id="Phobius"/>
    </source>
</evidence>
<feature type="transmembrane region" description="Helical" evidence="11">
    <location>
        <begin position="20"/>
        <end position="44"/>
    </location>
</feature>
<dbReference type="FunFam" id="3.40.50.300:FF:001444">
    <property type="entry name" value="ABC transporter ATP-binding protein"/>
    <property type="match status" value="1"/>
</dbReference>
<sequence>MSEPRSELATAFRRLRWVFGGLALISGVINCLALSGSIFMLQVYDRVLSSRSEPTLAALCVLVVLLFGFQGGLEAVRSRVLGRIASHLHAELAPRVFRCVLALPLRSALQDDGLTPVRDLDTLRSFVAGPGLSAFFDLPWMPLYMLFVFVLHPFLGLLATAGALVLVGLTVAAEILSRRPQRVLAVQNVQRINLGLAGRRNAEVLRAMGFGERLTARWLGLNQAFLAEQRRAGDIVGGLGAASRVLRLLLQSLILALGAWLTIRGEVTAGAIIAASIAATRALAPVELVIGQWKSFVAARDSWHRLASLLKAIPPAARRLDLPAPVASLAVEQLSVAAPGQRRPSVRNVSFGLQAGQALCIIGPSAAGKSSLARGLVGVWPLASGTVRLDGAALDQWDETVLGRHIGYLPQDVELFAGTIAANIARFEDEPDAQAVIAAAMAAGVHEMILRLPDGYETQIGERGEALSAGQRQRLALARALYRDPFFVVLDEPNSNLDSEGETALTEAIHGVRARGGIVVVVAHRPAVLAGVDLIAILRDGALQAFGPHQEVLRRMRGQSGPARSSAPLAVVEENKAGAQ</sequence>
<comment type="similarity">
    <text evidence="2">Belongs to the ABC transporter superfamily.</text>
</comment>
<dbReference type="InterPro" id="IPR003593">
    <property type="entry name" value="AAA+_ATPase"/>
</dbReference>
<dbReference type="Pfam" id="PF00664">
    <property type="entry name" value="ABC_membrane"/>
    <property type="match status" value="1"/>
</dbReference>
<feature type="transmembrane region" description="Helical" evidence="11">
    <location>
        <begin position="56"/>
        <end position="73"/>
    </location>
</feature>
<evidence type="ECO:0000256" key="9">
    <source>
        <dbReference type="ARBA" id="ARBA00023136"/>
    </source>
</evidence>
<dbReference type="InterPro" id="IPR039421">
    <property type="entry name" value="Type_1_exporter"/>
</dbReference>
<dbReference type="InterPro" id="IPR010128">
    <property type="entry name" value="ATPase_T1SS_PrtD-like"/>
</dbReference>
<dbReference type="Proteomes" id="UP000182703">
    <property type="component" value="Chromosome"/>
</dbReference>
<keyword evidence="5 11" id="KW-0812">Transmembrane</keyword>
<dbReference type="PANTHER" id="PTHR24221:SF248">
    <property type="entry name" value="ABC TRANSPORTER TRANSMEMBRANE REGION"/>
    <property type="match status" value="1"/>
</dbReference>
<dbReference type="InterPro" id="IPR017871">
    <property type="entry name" value="ABC_transporter-like_CS"/>
</dbReference>
<keyword evidence="6" id="KW-0547">Nucleotide-binding</keyword>
<dbReference type="SUPFAM" id="SSF52540">
    <property type="entry name" value="P-loop containing nucleoside triphosphate hydrolases"/>
    <property type="match status" value="1"/>
</dbReference>
<feature type="region of interest" description="Disordered" evidence="10">
    <location>
        <begin position="556"/>
        <end position="580"/>
    </location>
</feature>
<evidence type="ECO:0000256" key="7">
    <source>
        <dbReference type="ARBA" id="ARBA00022840"/>
    </source>
</evidence>
<keyword evidence="9 11" id="KW-0472">Membrane</keyword>
<dbReference type="InterPro" id="IPR011527">
    <property type="entry name" value="ABC1_TM_dom"/>
</dbReference>
<evidence type="ECO:0000259" key="12">
    <source>
        <dbReference type="PROSITE" id="PS50893"/>
    </source>
</evidence>
<dbReference type="GO" id="GO:0034040">
    <property type="term" value="F:ATPase-coupled lipid transmembrane transporter activity"/>
    <property type="evidence" value="ECO:0007669"/>
    <property type="project" value="TreeGrafter"/>
</dbReference>
<evidence type="ECO:0000256" key="8">
    <source>
        <dbReference type="ARBA" id="ARBA00022989"/>
    </source>
</evidence>
<dbReference type="SMART" id="SM00382">
    <property type="entry name" value="AAA"/>
    <property type="match status" value="1"/>
</dbReference>
<dbReference type="InterPro" id="IPR003439">
    <property type="entry name" value="ABC_transporter-like_ATP-bd"/>
</dbReference>
<dbReference type="Pfam" id="PF00005">
    <property type="entry name" value="ABC_tran"/>
    <property type="match status" value="1"/>
</dbReference>
<dbReference type="InterPro" id="IPR027417">
    <property type="entry name" value="P-loop_NTPase"/>
</dbReference>
<evidence type="ECO:0000256" key="4">
    <source>
        <dbReference type="ARBA" id="ARBA00022475"/>
    </source>
</evidence>
<dbReference type="EMBL" id="CP018095">
    <property type="protein sequence ID" value="APF36306.1"/>
    <property type="molecule type" value="Genomic_DNA"/>
</dbReference>
<dbReference type="RefSeq" id="WP_063188166.1">
    <property type="nucleotide sequence ID" value="NZ_CP018095.1"/>
</dbReference>
<dbReference type="GO" id="GO:0140359">
    <property type="term" value="F:ABC-type transporter activity"/>
    <property type="evidence" value="ECO:0007669"/>
    <property type="project" value="InterPro"/>
</dbReference>
<dbReference type="GO" id="GO:0030256">
    <property type="term" value="C:type I protein secretion system complex"/>
    <property type="evidence" value="ECO:0007669"/>
    <property type="project" value="InterPro"/>
</dbReference>
<dbReference type="GO" id="GO:0030253">
    <property type="term" value="P:protein secretion by the type I secretion system"/>
    <property type="evidence" value="ECO:0007669"/>
    <property type="project" value="InterPro"/>
</dbReference>
<evidence type="ECO:0000256" key="2">
    <source>
        <dbReference type="ARBA" id="ARBA00005417"/>
    </source>
</evidence>
<dbReference type="GO" id="GO:0005886">
    <property type="term" value="C:plasma membrane"/>
    <property type="evidence" value="ECO:0007669"/>
    <property type="project" value="UniProtKB-SubCell"/>
</dbReference>
<comment type="subcellular location">
    <subcellularLocation>
        <location evidence="1">Cell membrane</location>
        <topology evidence="1">Multi-pass membrane protein</topology>
    </subcellularLocation>
</comment>
<feature type="transmembrane region" description="Helical" evidence="11">
    <location>
        <begin position="143"/>
        <end position="172"/>
    </location>
</feature>
<keyword evidence="7" id="KW-0067">ATP-binding</keyword>
<reference evidence="14 15" key="1">
    <citation type="submission" date="2016-11" db="EMBL/GenBank/DDBJ databases">
        <title>Complete genome sequence of the aerobically denitrifying bacterium Chelatococcus daeguensis TAD1.</title>
        <authorList>
            <person name="Yang Y."/>
            <person name="Huang S."/>
            <person name="Lin E."/>
        </authorList>
    </citation>
    <scope>NUCLEOTIDE SEQUENCE [LARGE SCALE GENOMIC DNA]</scope>
    <source>
        <strain evidence="14 15">TAD1</strain>
    </source>
</reference>
<dbReference type="SUPFAM" id="SSF90123">
    <property type="entry name" value="ABC transporter transmembrane region"/>
    <property type="match status" value="1"/>
</dbReference>
<dbReference type="NCBIfam" id="TIGR01842">
    <property type="entry name" value="type_I_sec_PrtD"/>
    <property type="match status" value="1"/>
</dbReference>
<dbReference type="Gene3D" id="3.40.50.300">
    <property type="entry name" value="P-loop containing nucleotide triphosphate hydrolases"/>
    <property type="match status" value="1"/>
</dbReference>
<keyword evidence="15" id="KW-1185">Reference proteome</keyword>
<evidence type="ECO:0000256" key="1">
    <source>
        <dbReference type="ARBA" id="ARBA00004651"/>
    </source>
</evidence>
<feature type="domain" description="ABC transmembrane type-1" evidence="13">
    <location>
        <begin position="21"/>
        <end position="298"/>
    </location>
</feature>
<evidence type="ECO:0000313" key="15">
    <source>
        <dbReference type="Proteomes" id="UP000182703"/>
    </source>
</evidence>
<name>A0AAC9NY84_9HYPH</name>
<keyword evidence="8 11" id="KW-1133">Transmembrane helix</keyword>
<evidence type="ECO:0000256" key="6">
    <source>
        <dbReference type="ARBA" id="ARBA00022741"/>
    </source>
</evidence>
<dbReference type="PROSITE" id="PS50893">
    <property type="entry name" value="ABC_TRANSPORTER_2"/>
    <property type="match status" value="1"/>
</dbReference>
<dbReference type="PROSITE" id="PS50929">
    <property type="entry name" value="ABC_TM1F"/>
    <property type="match status" value="1"/>
</dbReference>
<evidence type="ECO:0000256" key="3">
    <source>
        <dbReference type="ARBA" id="ARBA00022448"/>
    </source>
</evidence>
<dbReference type="AlphaFoldDB" id="A0AAC9NY84"/>
<accession>A0AAC9NY84</accession>
<dbReference type="InterPro" id="IPR036640">
    <property type="entry name" value="ABC1_TM_sf"/>
</dbReference>
<evidence type="ECO:0000259" key="13">
    <source>
        <dbReference type="PROSITE" id="PS50929"/>
    </source>
</evidence>
<keyword evidence="3" id="KW-0813">Transport</keyword>
<dbReference type="Gene3D" id="1.20.1560.10">
    <property type="entry name" value="ABC transporter type 1, transmembrane domain"/>
    <property type="match status" value="1"/>
</dbReference>
<evidence type="ECO:0000256" key="5">
    <source>
        <dbReference type="ARBA" id="ARBA00022692"/>
    </source>
</evidence>